<dbReference type="Proteomes" id="UP000001542">
    <property type="component" value="Unassembled WGS sequence"/>
</dbReference>
<feature type="compositionally biased region" description="Gly residues" evidence="1">
    <location>
        <begin position="262"/>
        <end position="285"/>
    </location>
</feature>
<evidence type="ECO:0000313" key="2">
    <source>
        <dbReference type="EMBL" id="EAY18558.1"/>
    </source>
</evidence>
<dbReference type="EMBL" id="DS113217">
    <property type="protein sequence ID" value="EAY18558.1"/>
    <property type="molecule type" value="Genomic_DNA"/>
</dbReference>
<feature type="compositionally biased region" description="Low complexity" evidence="1">
    <location>
        <begin position="304"/>
        <end position="319"/>
    </location>
</feature>
<gene>
    <name evidence="2" type="ORF">TVAG_462440</name>
</gene>
<dbReference type="InParanoid" id="A2DLV5"/>
<feature type="region of interest" description="Disordered" evidence="1">
    <location>
        <begin position="1"/>
        <end position="38"/>
    </location>
</feature>
<feature type="compositionally biased region" description="Low complexity" evidence="1">
    <location>
        <begin position="161"/>
        <end position="179"/>
    </location>
</feature>
<feature type="compositionally biased region" description="Basic residues" evidence="1">
    <location>
        <begin position="13"/>
        <end position="22"/>
    </location>
</feature>
<dbReference type="RefSeq" id="XP_001579544.1">
    <property type="nucleotide sequence ID" value="XM_001579494.1"/>
</dbReference>
<reference evidence="2" key="2">
    <citation type="journal article" date="2007" name="Science">
        <title>Draft genome sequence of the sexually transmitted pathogen Trichomonas vaginalis.</title>
        <authorList>
            <person name="Carlton J.M."/>
            <person name="Hirt R.P."/>
            <person name="Silva J.C."/>
            <person name="Delcher A.L."/>
            <person name="Schatz M."/>
            <person name="Zhao Q."/>
            <person name="Wortman J.R."/>
            <person name="Bidwell S.L."/>
            <person name="Alsmark U.C.M."/>
            <person name="Besteiro S."/>
            <person name="Sicheritz-Ponten T."/>
            <person name="Noel C.J."/>
            <person name="Dacks J.B."/>
            <person name="Foster P.G."/>
            <person name="Simillion C."/>
            <person name="Van de Peer Y."/>
            <person name="Miranda-Saavedra D."/>
            <person name="Barton G.J."/>
            <person name="Westrop G.D."/>
            <person name="Mueller S."/>
            <person name="Dessi D."/>
            <person name="Fiori P.L."/>
            <person name="Ren Q."/>
            <person name="Paulsen I."/>
            <person name="Zhang H."/>
            <person name="Bastida-Corcuera F.D."/>
            <person name="Simoes-Barbosa A."/>
            <person name="Brown M.T."/>
            <person name="Hayes R.D."/>
            <person name="Mukherjee M."/>
            <person name="Okumura C.Y."/>
            <person name="Schneider R."/>
            <person name="Smith A.J."/>
            <person name="Vanacova S."/>
            <person name="Villalvazo M."/>
            <person name="Haas B.J."/>
            <person name="Pertea M."/>
            <person name="Feldblyum T.V."/>
            <person name="Utterback T.R."/>
            <person name="Shu C.L."/>
            <person name="Osoegawa K."/>
            <person name="de Jong P.J."/>
            <person name="Hrdy I."/>
            <person name="Horvathova L."/>
            <person name="Zubacova Z."/>
            <person name="Dolezal P."/>
            <person name="Malik S.B."/>
            <person name="Logsdon J.M. Jr."/>
            <person name="Henze K."/>
            <person name="Gupta A."/>
            <person name="Wang C.C."/>
            <person name="Dunne R.L."/>
            <person name="Upcroft J.A."/>
            <person name="Upcroft P."/>
            <person name="White O."/>
            <person name="Salzberg S.L."/>
            <person name="Tang P."/>
            <person name="Chiu C.-H."/>
            <person name="Lee Y.-S."/>
            <person name="Embley T.M."/>
            <person name="Coombs G.H."/>
            <person name="Mottram J.C."/>
            <person name="Tachezy J."/>
            <person name="Fraser-Liggett C.M."/>
            <person name="Johnson P.J."/>
        </authorList>
    </citation>
    <scope>NUCLEOTIDE SEQUENCE [LARGE SCALE GENOMIC DNA]</scope>
    <source>
        <strain evidence="2">G3</strain>
    </source>
</reference>
<dbReference type="VEuPathDB" id="TrichDB:TVAGG3_1012190"/>
<accession>A2DLV5</accession>
<evidence type="ECO:0000256" key="1">
    <source>
        <dbReference type="SAM" id="MobiDB-lite"/>
    </source>
</evidence>
<dbReference type="VEuPathDB" id="TrichDB:TVAG_462440"/>
<dbReference type="AlphaFoldDB" id="A2DLV5"/>
<proteinExistence type="predicted"/>
<feature type="compositionally biased region" description="Polar residues" evidence="1">
    <location>
        <begin position="188"/>
        <end position="206"/>
    </location>
</feature>
<feature type="compositionally biased region" description="Basic and acidic residues" evidence="1">
    <location>
        <begin position="23"/>
        <end position="32"/>
    </location>
</feature>
<protein>
    <submittedName>
        <fullName evidence="2">Uncharacterized protein</fullName>
    </submittedName>
</protein>
<keyword evidence="3" id="KW-1185">Reference proteome</keyword>
<dbReference type="KEGG" id="tva:5464060"/>
<reference evidence="2" key="1">
    <citation type="submission" date="2006-10" db="EMBL/GenBank/DDBJ databases">
        <authorList>
            <person name="Amadeo P."/>
            <person name="Zhao Q."/>
            <person name="Wortman J."/>
            <person name="Fraser-Liggett C."/>
            <person name="Carlton J."/>
        </authorList>
    </citation>
    <scope>NUCLEOTIDE SEQUENCE</scope>
    <source>
        <strain evidence="2">G3</strain>
    </source>
</reference>
<evidence type="ECO:0000313" key="3">
    <source>
        <dbReference type="Proteomes" id="UP000001542"/>
    </source>
</evidence>
<organism evidence="2 3">
    <name type="scientific">Trichomonas vaginalis (strain ATCC PRA-98 / G3)</name>
    <dbReference type="NCBI Taxonomy" id="412133"/>
    <lineage>
        <taxon>Eukaryota</taxon>
        <taxon>Metamonada</taxon>
        <taxon>Parabasalia</taxon>
        <taxon>Trichomonadida</taxon>
        <taxon>Trichomonadidae</taxon>
        <taxon>Trichomonas</taxon>
    </lineage>
</organism>
<sequence>MSDLLDQISQIQKKGKKSKKQNKNKESNKESTEGGSNVIHLNSLEALAEKARDLKFEVKRTERDDDDDAPQEVFKFREEKKGPQHAIILAPTTIRLDVNDVRAIFPNMSIAKISQEFMYFIIEFTKEEDRKLALKKNRMQFRNGVILIDEYELSQENPQASRGYQPSYGRGSYSGYGDDAYGERSFQRKQQPSPSYQPFTGQRKQQPNPPTSDGGYGSREGGYDSYGRDSGYGGGYGRDRYGGGGYGRGGYGDSYGGRDRYGGGGGYGGRDRYGGGGYGRGGYGGDDYNRGGYGDRQISVGGRQQPNSYAPAQPAAAPDPNKKLTFMEARRLKQQQEAAQQENPQ</sequence>
<feature type="compositionally biased region" description="Low complexity" evidence="1">
    <location>
        <begin position="335"/>
        <end position="345"/>
    </location>
</feature>
<name>A2DLV5_TRIV3</name>
<feature type="region of interest" description="Disordered" evidence="1">
    <location>
        <begin position="156"/>
        <end position="345"/>
    </location>
</feature>
<feature type="compositionally biased region" description="Gly residues" evidence="1">
    <location>
        <begin position="230"/>
        <end position="255"/>
    </location>
</feature>